<dbReference type="EMBL" id="QPFP01000005">
    <property type="protein sequence ID" value="TEB36476.1"/>
    <property type="molecule type" value="Genomic_DNA"/>
</dbReference>
<evidence type="ECO:0000313" key="1">
    <source>
        <dbReference type="EMBL" id="TEB36476.1"/>
    </source>
</evidence>
<feature type="non-terminal residue" evidence="1">
    <location>
        <position position="1"/>
    </location>
</feature>
<dbReference type="Proteomes" id="UP000298030">
    <property type="component" value="Unassembled WGS sequence"/>
</dbReference>
<comment type="caution">
    <text evidence="1">The sequence shown here is derived from an EMBL/GenBank/DDBJ whole genome shotgun (WGS) entry which is preliminary data.</text>
</comment>
<organism evidence="1 2">
    <name type="scientific">Coprinellus micaceus</name>
    <name type="common">Glistening ink-cap mushroom</name>
    <name type="synonym">Coprinus micaceus</name>
    <dbReference type="NCBI Taxonomy" id="71717"/>
    <lineage>
        <taxon>Eukaryota</taxon>
        <taxon>Fungi</taxon>
        <taxon>Dikarya</taxon>
        <taxon>Basidiomycota</taxon>
        <taxon>Agaricomycotina</taxon>
        <taxon>Agaricomycetes</taxon>
        <taxon>Agaricomycetidae</taxon>
        <taxon>Agaricales</taxon>
        <taxon>Agaricineae</taxon>
        <taxon>Psathyrellaceae</taxon>
        <taxon>Coprinellus</taxon>
    </lineage>
</organism>
<evidence type="ECO:0000313" key="2">
    <source>
        <dbReference type="Proteomes" id="UP000298030"/>
    </source>
</evidence>
<proteinExistence type="predicted"/>
<reference evidence="1 2" key="1">
    <citation type="journal article" date="2019" name="Nat. Ecol. Evol.">
        <title>Megaphylogeny resolves global patterns of mushroom evolution.</title>
        <authorList>
            <person name="Varga T."/>
            <person name="Krizsan K."/>
            <person name="Foldi C."/>
            <person name="Dima B."/>
            <person name="Sanchez-Garcia M."/>
            <person name="Sanchez-Ramirez S."/>
            <person name="Szollosi G.J."/>
            <person name="Szarkandi J.G."/>
            <person name="Papp V."/>
            <person name="Albert L."/>
            <person name="Andreopoulos W."/>
            <person name="Angelini C."/>
            <person name="Antonin V."/>
            <person name="Barry K.W."/>
            <person name="Bougher N.L."/>
            <person name="Buchanan P."/>
            <person name="Buyck B."/>
            <person name="Bense V."/>
            <person name="Catcheside P."/>
            <person name="Chovatia M."/>
            <person name="Cooper J."/>
            <person name="Damon W."/>
            <person name="Desjardin D."/>
            <person name="Finy P."/>
            <person name="Geml J."/>
            <person name="Haridas S."/>
            <person name="Hughes K."/>
            <person name="Justo A."/>
            <person name="Karasinski D."/>
            <person name="Kautmanova I."/>
            <person name="Kiss B."/>
            <person name="Kocsube S."/>
            <person name="Kotiranta H."/>
            <person name="LaButti K.M."/>
            <person name="Lechner B.E."/>
            <person name="Liimatainen K."/>
            <person name="Lipzen A."/>
            <person name="Lukacs Z."/>
            <person name="Mihaltcheva S."/>
            <person name="Morgado L.N."/>
            <person name="Niskanen T."/>
            <person name="Noordeloos M.E."/>
            <person name="Ohm R.A."/>
            <person name="Ortiz-Santana B."/>
            <person name="Ovrebo C."/>
            <person name="Racz N."/>
            <person name="Riley R."/>
            <person name="Savchenko A."/>
            <person name="Shiryaev A."/>
            <person name="Soop K."/>
            <person name="Spirin V."/>
            <person name="Szebenyi C."/>
            <person name="Tomsovsky M."/>
            <person name="Tulloss R.E."/>
            <person name="Uehling J."/>
            <person name="Grigoriev I.V."/>
            <person name="Vagvolgyi C."/>
            <person name="Papp T."/>
            <person name="Martin F.M."/>
            <person name="Miettinen O."/>
            <person name="Hibbett D.S."/>
            <person name="Nagy L.G."/>
        </authorList>
    </citation>
    <scope>NUCLEOTIDE SEQUENCE [LARGE SCALE GENOMIC DNA]</scope>
    <source>
        <strain evidence="1 2">FP101781</strain>
    </source>
</reference>
<dbReference type="OrthoDB" id="2874176at2759"/>
<gene>
    <name evidence="1" type="ORF">FA13DRAFT_1600267</name>
</gene>
<feature type="non-terminal residue" evidence="1">
    <location>
        <position position="80"/>
    </location>
</feature>
<protein>
    <submittedName>
        <fullName evidence="1">Uncharacterized protein</fullName>
    </submittedName>
</protein>
<accession>A0A4Y7TQP1</accession>
<sequence length="80" mass="8964">SSNNLAAPTAQITVEALLRQHASSADPKGAALDQVVNERNTLSSQNAQLWKLVEKQRAGYNTILKEFERIRGERDSWKSR</sequence>
<dbReference type="AlphaFoldDB" id="A0A4Y7TQP1"/>
<dbReference type="STRING" id="71717.A0A4Y7TQP1"/>
<name>A0A4Y7TQP1_COPMI</name>
<keyword evidence="2" id="KW-1185">Reference proteome</keyword>